<dbReference type="EC" id="2.3.3.15" evidence="8"/>
<dbReference type="Gene3D" id="3.40.50.1220">
    <property type="entry name" value="TPP-binding domain"/>
    <property type="match status" value="1"/>
</dbReference>
<keyword evidence="8" id="KW-0808">Transferase</keyword>
<evidence type="ECO:0000256" key="2">
    <source>
        <dbReference type="ARBA" id="ARBA00023052"/>
    </source>
</evidence>
<comment type="caution">
    <text evidence="8">The sequence shown here is derived from an EMBL/GenBank/DDBJ whole genome shotgun (WGS) entry which is preliminary data.</text>
</comment>
<evidence type="ECO:0000259" key="7">
    <source>
        <dbReference type="Pfam" id="PF02776"/>
    </source>
</evidence>
<keyword evidence="8" id="KW-0012">Acyltransferase</keyword>
<evidence type="ECO:0000256" key="1">
    <source>
        <dbReference type="ARBA" id="ARBA00007812"/>
    </source>
</evidence>
<dbReference type="PANTHER" id="PTHR18968:SF13">
    <property type="entry name" value="ACETOLACTATE SYNTHASE CATALYTIC SUBUNIT, MITOCHONDRIAL"/>
    <property type="match status" value="1"/>
</dbReference>
<evidence type="ECO:0000259" key="6">
    <source>
        <dbReference type="Pfam" id="PF02775"/>
    </source>
</evidence>
<evidence type="ECO:0000256" key="4">
    <source>
        <dbReference type="SAM" id="MobiDB-lite"/>
    </source>
</evidence>
<organism evidence="8 9">
    <name type="scientific">Paraburkholderia aspalathi</name>
    <dbReference type="NCBI Taxonomy" id="1324617"/>
    <lineage>
        <taxon>Bacteria</taxon>
        <taxon>Pseudomonadati</taxon>
        <taxon>Pseudomonadota</taxon>
        <taxon>Betaproteobacteria</taxon>
        <taxon>Burkholderiales</taxon>
        <taxon>Burkholderiaceae</taxon>
        <taxon>Paraburkholderia</taxon>
    </lineage>
</organism>
<dbReference type="SUPFAM" id="SSF52518">
    <property type="entry name" value="Thiamin diphosphate-binding fold (THDP-binding)"/>
    <property type="match status" value="2"/>
</dbReference>
<dbReference type="Pfam" id="PF02776">
    <property type="entry name" value="TPP_enzyme_N"/>
    <property type="match status" value="1"/>
</dbReference>
<feature type="domain" description="Thiamine pyrophosphate enzyme central" evidence="5">
    <location>
        <begin position="279"/>
        <end position="417"/>
    </location>
</feature>
<dbReference type="Gene3D" id="3.40.50.970">
    <property type="match status" value="2"/>
</dbReference>
<dbReference type="InterPro" id="IPR012000">
    <property type="entry name" value="Thiamin_PyroP_enz_cen_dom"/>
</dbReference>
<dbReference type="PROSITE" id="PS51318">
    <property type="entry name" value="TAT"/>
    <property type="match status" value="1"/>
</dbReference>
<dbReference type="Pfam" id="PF02775">
    <property type="entry name" value="TPP_enzyme_C"/>
    <property type="match status" value="1"/>
</dbReference>
<proteinExistence type="inferred from homology"/>
<dbReference type="Proteomes" id="UP000674425">
    <property type="component" value="Unassembled WGS sequence"/>
</dbReference>
<gene>
    <name evidence="8" type="primary">xsc_1</name>
    <name evidence="8" type="ORF">R69658_00032</name>
</gene>
<accession>A0ABM8QD50</accession>
<dbReference type="InterPro" id="IPR029061">
    <property type="entry name" value="THDP-binding"/>
</dbReference>
<reference evidence="8 9" key="1">
    <citation type="submission" date="2021-02" db="EMBL/GenBank/DDBJ databases">
        <authorList>
            <person name="Vanwijnsberghe S."/>
        </authorList>
    </citation>
    <scope>NUCLEOTIDE SEQUENCE [LARGE SCALE GENOMIC DNA]</scope>
    <source>
        <strain evidence="8 9">R-69658</strain>
    </source>
</reference>
<dbReference type="PANTHER" id="PTHR18968">
    <property type="entry name" value="THIAMINE PYROPHOSPHATE ENZYMES"/>
    <property type="match status" value="1"/>
</dbReference>
<dbReference type="InterPro" id="IPR029035">
    <property type="entry name" value="DHS-like_NAD/FAD-binding_dom"/>
</dbReference>
<evidence type="ECO:0000313" key="8">
    <source>
        <dbReference type="EMBL" id="CAE6690878.1"/>
    </source>
</evidence>
<dbReference type="CDD" id="cd07035">
    <property type="entry name" value="TPP_PYR_POX_like"/>
    <property type="match status" value="1"/>
</dbReference>
<dbReference type="SUPFAM" id="SSF52467">
    <property type="entry name" value="DHS-like NAD/FAD-binding domain"/>
    <property type="match status" value="1"/>
</dbReference>
<feature type="region of interest" description="Disordered" evidence="4">
    <location>
        <begin position="39"/>
        <end position="75"/>
    </location>
</feature>
<dbReference type="InterPro" id="IPR011766">
    <property type="entry name" value="TPP_enzyme_TPP-bd"/>
</dbReference>
<evidence type="ECO:0000259" key="5">
    <source>
        <dbReference type="Pfam" id="PF00205"/>
    </source>
</evidence>
<evidence type="ECO:0000313" key="9">
    <source>
        <dbReference type="Proteomes" id="UP000674425"/>
    </source>
</evidence>
<comment type="similarity">
    <text evidence="1 3">Belongs to the TPP enzyme family.</text>
</comment>
<sequence>MPSGSTIKPISSTTGRRTFLKEALLTGTAAVLVNPSAGAAQPAADKGPAVGRPSTALAAAETQAPSLDEAPATDAAHIGNPGSDFMVDLLRIAGIDYVAAMPGSTFRGIHESIVNYAGDTHPQLIVCTHEEASAAIAHGYAKVAGKPMACLVHSTVGLQHASMAIYNAWCDRVPMMVLAGNIADAVKRRPGVEWYHTAQDLGALVRDYTKWDDYPVSLQHYAESFLRAYTMSVTPPMEPVLIVVDAELQEQPIADPRDIVVPPLREVSPPVGSPDALGAAASLICSAKTPVIVADRAVRTQAAMDTLVKLAESLNAPVIDLLGRMNFPTNHYLNHSSLQARLLKEADVILALEVGDVWGLTGSVPDTISRPSKRRAKNDVKVISISTAYLYGKSNMQDAERYFAPTLPIAGDAEASLPGLLHAVLTTMTPAQRQAAGARAQPMRQAFEKMRNDAREAATRAWDGSPISTARLSQEVWNAIRHEDWALVSPSGAISQWPQRLWDFTRTYQFIGAGGGYGVGYAAPAAVGAALAHRDAGRIAVSIQTDGDLMVLPGVLWTAAHHGVPLLTVMHNNRAWHQETMHIQRMASRRDRHPERGTVGTVLHDPSIDYAAMAKSMGMWAEGPISNPADLGPALARAMTQVKSGKPALVDVLTQPR</sequence>
<protein>
    <submittedName>
        <fullName evidence="8">Sulfoacetaldehyde acetyltransferase</fullName>
        <ecNumber evidence="8">2.3.3.15</ecNumber>
    </submittedName>
</protein>
<feature type="domain" description="Thiamine pyrophosphate enzyme TPP-binding" evidence="6">
    <location>
        <begin position="492"/>
        <end position="652"/>
    </location>
</feature>
<dbReference type="InterPro" id="IPR045229">
    <property type="entry name" value="TPP_enz"/>
</dbReference>
<dbReference type="GO" id="GO:0050487">
    <property type="term" value="F:sulfoacetaldehyde acetyltransferase activity"/>
    <property type="evidence" value="ECO:0007669"/>
    <property type="project" value="UniProtKB-EC"/>
</dbReference>
<keyword evidence="2 3" id="KW-0786">Thiamine pyrophosphate</keyword>
<dbReference type="Pfam" id="PF00205">
    <property type="entry name" value="TPP_enzyme_M"/>
    <property type="match status" value="1"/>
</dbReference>
<keyword evidence="9" id="KW-1185">Reference proteome</keyword>
<dbReference type="InterPro" id="IPR012001">
    <property type="entry name" value="Thiamin_PyroP_enz_TPP-bd_dom"/>
</dbReference>
<dbReference type="InterPro" id="IPR006311">
    <property type="entry name" value="TAT_signal"/>
</dbReference>
<evidence type="ECO:0000256" key="3">
    <source>
        <dbReference type="RuleBase" id="RU362132"/>
    </source>
</evidence>
<name>A0ABM8QD50_9BURK</name>
<dbReference type="EMBL" id="CAJNAU010000001">
    <property type="protein sequence ID" value="CAE6690878.1"/>
    <property type="molecule type" value="Genomic_DNA"/>
</dbReference>
<feature type="domain" description="Thiamine pyrophosphate enzyme N-terminal TPP-binding" evidence="7">
    <location>
        <begin position="82"/>
        <end position="183"/>
    </location>
</feature>